<dbReference type="EMBL" id="CP036426">
    <property type="protein sequence ID" value="QDV35900.1"/>
    <property type="molecule type" value="Genomic_DNA"/>
</dbReference>
<keyword evidence="3" id="KW-1185">Reference proteome</keyword>
<sequence>MQNRRNAARSGITLTEILISIMIMGIGFVSIAALFPISILRMRDATRDSRSTLLAESAVSEANARNLLDLRLFVEPTNSWYGARYGYGGAGPLSAANTPNNSWPVSRSAYLPTPFNKDFNVADEANTPGVYVDAFQRGLPVAYDPLFWSAVHYDTASDTPPQTPGTIEARFGSGISQIQGAQPASHGLQRITNFLPYDASPFGWPLTYSLPTSAGIAETSEQAGNALASLDDVVFDEAGADVGVDVSGNVSANSPLVPTNFAGPFSETGLYESQRTWEFTWMLTARQASAGDASAYEADIVIFHKRPIGFGSVAAPYDGAGDRDPSRRASVPLDERVVEAVWGHTGSPSAIDANGYSQGDDRTVLLRWDVATPDPRVRVGGWIADVTYERYQARSVANYPFVPGGGGTRYPGQRCNWYRVVRVGEPEIDQAYPNHRRMIIRIDSPVKAKTRLTVAGGQVVPVIHEAALINPYVVNVHSTLLYSR</sequence>
<gene>
    <name evidence="2" type="ORF">ElP_38080</name>
</gene>
<feature type="transmembrane region" description="Helical" evidence="1">
    <location>
        <begin position="17"/>
        <end position="40"/>
    </location>
</feature>
<keyword evidence="1" id="KW-1133">Transmembrane helix</keyword>
<accession>A0A518H4X9</accession>
<keyword evidence="1" id="KW-0812">Transmembrane</keyword>
<reference evidence="2 3" key="1">
    <citation type="submission" date="2019-02" db="EMBL/GenBank/DDBJ databases">
        <title>Deep-cultivation of Planctomycetes and their phenomic and genomic characterization uncovers novel biology.</title>
        <authorList>
            <person name="Wiegand S."/>
            <person name="Jogler M."/>
            <person name="Boedeker C."/>
            <person name="Pinto D."/>
            <person name="Vollmers J."/>
            <person name="Rivas-Marin E."/>
            <person name="Kohn T."/>
            <person name="Peeters S.H."/>
            <person name="Heuer A."/>
            <person name="Rast P."/>
            <person name="Oberbeckmann S."/>
            <person name="Bunk B."/>
            <person name="Jeske O."/>
            <person name="Meyerdierks A."/>
            <person name="Storesund J.E."/>
            <person name="Kallscheuer N."/>
            <person name="Luecker S."/>
            <person name="Lage O.M."/>
            <person name="Pohl T."/>
            <person name="Merkel B.J."/>
            <person name="Hornburger P."/>
            <person name="Mueller R.-W."/>
            <person name="Bruemmer F."/>
            <person name="Labrenz M."/>
            <person name="Spormann A.M."/>
            <person name="Op den Camp H."/>
            <person name="Overmann J."/>
            <person name="Amann R."/>
            <person name="Jetten M.S.M."/>
            <person name="Mascher T."/>
            <person name="Medema M.H."/>
            <person name="Devos D.P."/>
            <person name="Kaster A.-K."/>
            <person name="Ovreas L."/>
            <person name="Rohde M."/>
            <person name="Galperin M.Y."/>
            <person name="Jogler C."/>
        </authorList>
    </citation>
    <scope>NUCLEOTIDE SEQUENCE [LARGE SCALE GENOMIC DNA]</scope>
    <source>
        <strain evidence="2 3">ElP</strain>
    </source>
</reference>
<evidence type="ECO:0000313" key="3">
    <source>
        <dbReference type="Proteomes" id="UP000317835"/>
    </source>
</evidence>
<dbReference type="KEGG" id="tpla:ElP_38080"/>
<dbReference type="OrthoDB" id="256584at2"/>
<protein>
    <submittedName>
        <fullName evidence="2">Uncharacterized protein</fullName>
    </submittedName>
</protein>
<dbReference type="AlphaFoldDB" id="A0A518H4X9"/>
<dbReference type="Proteomes" id="UP000317835">
    <property type="component" value="Chromosome"/>
</dbReference>
<evidence type="ECO:0000256" key="1">
    <source>
        <dbReference type="SAM" id="Phobius"/>
    </source>
</evidence>
<evidence type="ECO:0000313" key="2">
    <source>
        <dbReference type="EMBL" id="QDV35900.1"/>
    </source>
</evidence>
<name>A0A518H4X9_9BACT</name>
<organism evidence="2 3">
    <name type="scientific">Tautonia plasticadhaerens</name>
    <dbReference type="NCBI Taxonomy" id="2527974"/>
    <lineage>
        <taxon>Bacteria</taxon>
        <taxon>Pseudomonadati</taxon>
        <taxon>Planctomycetota</taxon>
        <taxon>Planctomycetia</taxon>
        <taxon>Isosphaerales</taxon>
        <taxon>Isosphaeraceae</taxon>
        <taxon>Tautonia</taxon>
    </lineage>
</organism>
<keyword evidence="1" id="KW-0472">Membrane</keyword>
<dbReference type="RefSeq" id="WP_145271809.1">
    <property type="nucleotide sequence ID" value="NZ_CP036426.1"/>
</dbReference>
<proteinExistence type="predicted"/>